<feature type="compositionally biased region" description="Low complexity" evidence="1">
    <location>
        <begin position="13"/>
        <end position="22"/>
    </location>
</feature>
<dbReference type="EMBL" id="CP061169">
    <property type="protein sequence ID" value="QPZ38755.1"/>
    <property type="molecule type" value="Genomic_DNA"/>
</dbReference>
<dbReference type="Proteomes" id="UP000662814">
    <property type="component" value="Chromosome"/>
</dbReference>
<proteinExistence type="predicted"/>
<keyword evidence="3" id="KW-1185">Reference proteome</keyword>
<feature type="region of interest" description="Disordered" evidence="1">
    <location>
        <begin position="1"/>
        <end position="82"/>
    </location>
</feature>
<dbReference type="RefSeq" id="WP_166985627.1">
    <property type="nucleotide sequence ID" value="NZ_CP061169.1"/>
</dbReference>
<protein>
    <submittedName>
        <fullName evidence="2">Uncharacterized protein</fullName>
    </submittedName>
</protein>
<reference evidence="2 3" key="1">
    <citation type="submission" date="2020-12" db="EMBL/GenBank/DDBJ databases">
        <title>Microbacterium sp. HY060.</title>
        <authorList>
            <person name="Zhou J."/>
        </authorList>
    </citation>
    <scope>NUCLEOTIDE SEQUENCE [LARGE SCALE GENOMIC DNA]</scope>
    <source>
        <strain evidence="2 3">HY60</strain>
    </source>
</reference>
<name>A0ABX6YJF0_9MICO</name>
<feature type="compositionally biased region" description="Acidic residues" evidence="1">
    <location>
        <begin position="70"/>
        <end position="82"/>
    </location>
</feature>
<accession>A0ABX6YJF0</accession>
<evidence type="ECO:0000313" key="2">
    <source>
        <dbReference type="EMBL" id="QPZ38755.1"/>
    </source>
</evidence>
<organism evidence="2 3">
    <name type="scientific">Paramicrobacterium chengjingii</name>
    <dbReference type="NCBI Taxonomy" id="2769067"/>
    <lineage>
        <taxon>Bacteria</taxon>
        <taxon>Bacillati</taxon>
        <taxon>Actinomycetota</taxon>
        <taxon>Actinomycetes</taxon>
        <taxon>Micrococcales</taxon>
        <taxon>Microbacteriaceae</taxon>
        <taxon>Paramicrobacterium</taxon>
    </lineage>
</organism>
<feature type="compositionally biased region" description="Acidic residues" evidence="1">
    <location>
        <begin position="53"/>
        <end position="63"/>
    </location>
</feature>
<gene>
    <name evidence="2" type="ORF">HCR76_01200</name>
</gene>
<evidence type="ECO:0000256" key="1">
    <source>
        <dbReference type="SAM" id="MobiDB-lite"/>
    </source>
</evidence>
<sequence length="82" mass="8965">MMSDPDFTPNYDAAASISAAEANEADVIEQNRDDLSQTPEDVDEGGTQRGYGDDAETEFDDANDINSGSDYEEEPTESDYDE</sequence>
<evidence type="ECO:0000313" key="3">
    <source>
        <dbReference type="Proteomes" id="UP000662814"/>
    </source>
</evidence>